<comment type="caution">
    <text evidence="2">The sequence shown here is derived from an EMBL/GenBank/DDBJ whole genome shotgun (WGS) entry which is preliminary data.</text>
</comment>
<protein>
    <submittedName>
        <fullName evidence="2">Uncharacterized protein</fullName>
    </submittedName>
</protein>
<dbReference type="EMBL" id="BSFE01000002">
    <property type="protein sequence ID" value="GLK51336.1"/>
    <property type="molecule type" value="Genomic_DNA"/>
</dbReference>
<name>A0A9W6ILU5_9PROT</name>
<reference evidence="2" key="2">
    <citation type="submission" date="2023-01" db="EMBL/GenBank/DDBJ databases">
        <authorList>
            <person name="Sun Q."/>
            <person name="Evtushenko L."/>
        </authorList>
    </citation>
    <scope>NUCLEOTIDE SEQUENCE</scope>
    <source>
        <strain evidence="2">VKM B-1513</strain>
    </source>
</reference>
<dbReference type="RefSeq" id="WP_271185721.1">
    <property type="nucleotide sequence ID" value="NZ_BSFE01000002.1"/>
</dbReference>
<proteinExistence type="predicted"/>
<sequence>MPEPAKANNRRAQHVAYGTFATALVSLLALYSAFWSGLVLLAWLGITPERVFQLDVSDALSLLPVWTRLALWLWTTLLMAALVAVLFRRKGAVVLLASAIIPHLAAFLTLSANPYYDGTFGYLNIALEVFVVYWLARQAMQVSASR</sequence>
<feature type="transmembrane region" description="Helical" evidence="1">
    <location>
        <begin position="66"/>
        <end position="87"/>
    </location>
</feature>
<feature type="transmembrane region" description="Helical" evidence="1">
    <location>
        <begin position="94"/>
        <end position="113"/>
    </location>
</feature>
<keyword evidence="3" id="KW-1185">Reference proteome</keyword>
<evidence type="ECO:0000313" key="2">
    <source>
        <dbReference type="EMBL" id="GLK51336.1"/>
    </source>
</evidence>
<dbReference type="AlphaFoldDB" id="A0A9W6ILU5"/>
<keyword evidence="1" id="KW-0472">Membrane</keyword>
<gene>
    <name evidence="2" type="ORF">GCM10017621_08440</name>
</gene>
<dbReference type="Proteomes" id="UP001143486">
    <property type="component" value="Unassembled WGS sequence"/>
</dbReference>
<organism evidence="2 3">
    <name type="scientific">Maricaulis virginensis</name>
    <dbReference type="NCBI Taxonomy" id="144022"/>
    <lineage>
        <taxon>Bacteria</taxon>
        <taxon>Pseudomonadati</taxon>
        <taxon>Pseudomonadota</taxon>
        <taxon>Alphaproteobacteria</taxon>
        <taxon>Maricaulales</taxon>
        <taxon>Maricaulaceae</taxon>
        <taxon>Maricaulis</taxon>
    </lineage>
</organism>
<feature type="transmembrane region" description="Helical" evidence="1">
    <location>
        <begin position="119"/>
        <end position="136"/>
    </location>
</feature>
<accession>A0A9W6ILU5</accession>
<evidence type="ECO:0000256" key="1">
    <source>
        <dbReference type="SAM" id="Phobius"/>
    </source>
</evidence>
<feature type="transmembrane region" description="Helical" evidence="1">
    <location>
        <begin position="20"/>
        <end position="46"/>
    </location>
</feature>
<keyword evidence="1" id="KW-0812">Transmembrane</keyword>
<reference evidence="2" key="1">
    <citation type="journal article" date="2014" name="Int. J. Syst. Evol. Microbiol.">
        <title>Complete genome sequence of Corynebacterium casei LMG S-19264T (=DSM 44701T), isolated from a smear-ripened cheese.</title>
        <authorList>
            <consortium name="US DOE Joint Genome Institute (JGI-PGF)"/>
            <person name="Walter F."/>
            <person name="Albersmeier A."/>
            <person name="Kalinowski J."/>
            <person name="Ruckert C."/>
        </authorList>
    </citation>
    <scope>NUCLEOTIDE SEQUENCE</scope>
    <source>
        <strain evidence="2">VKM B-1513</strain>
    </source>
</reference>
<keyword evidence="1" id="KW-1133">Transmembrane helix</keyword>
<evidence type="ECO:0000313" key="3">
    <source>
        <dbReference type="Proteomes" id="UP001143486"/>
    </source>
</evidence>